<dbReference type="SUPFAM" id="SSF52540">
    <property type="entry name" value="P-loop containing nucleoside triphosphate hydrolases"/>
    <property type="match status" value="1"/>
</dbReference>
<dbReference type="Proteomes" id="UP000034156">
    <property type="component" value="Chromosome"/>
</dbReference>
<dbReference type="PANTHER" id="PTHR23150">
    <property type="entry name" value="SULFATASE MODIFYING FACTOR 1, 2"/>
    <property type="match status" value="1"/>
</dbReference>
<name>A0A0F7KHV7_9PROT</name>
<feature type="domain" description="Sulfatase-modifying factor enzyme-like" evidence="1">
    <location>
        <begin position="663"/>
        <end position="860"/>
    </location>
</feature>
<feature type="domain" description="DUF4062" evidence="2">
    <location>
        <begin position="3"/>
        <end position="42"/>
    </location>
</feature>
<organism evidence="4 6">
    <name type="scientific">Nitrosomonas communis</name>
    <dbReference type="NCBI Taxonomy" id="44574"/>
    <lineage>
        <taxon>Bacteria</taxon>
        <taxon>Pseudomonadati</taxon>
        <taxon>Pseudomonadota</taxon>
        <taxon>Betaproteobacteria</taxon>
        <taxon>Nitrosomonadales</taxon>
        <taxon>Nitrosomonadaceae</taxon>
        <taxon>Nitrosomonas</taxon>
    </lineage>
</organism>
<sequence length="868" mass="97382">MRDSCLADVAECDLHIGLVGRRYGFIPPGESLSITELEYNQARQCKFPTLVFIKDDAVITLPFSDAGTGEHDPKLIDAFRQLISNGSDDAPRGALFKTSEELKYKVEKARNKYFERHGKPLPKPIEGRPYPSLCAFLSTESDRFFGRDVEKEALLERLLAHNERFLAVIGPSGSGKSSLVYAGLIPALTTSPAVNSVRWLSASFSPRELGNDPFQPLAFALSKAFPDRGWRVSDLARRLRGKPTDIAMVASDSLGQDSIVTQFLLFIDQFEEVFAAKVDSHARNAFFQLLTTAVSCPLLRVVIAMRSDFYSQWPQDETMLALLRSGHFPVGVPGQAALEKMIGGPAQAAGLTISPRLVQRILQDTGTAPGALALAEFALSQLYDRKTDSTLTEDAYSAIGGVAGAIDRLAEDAVKNAENTLAENGRSLDEETFSRLFLAIASIEQRSDEESEAMAVVRRRATQDELSETALILVRHLVDQRILVSCKGNSDQSAIYEVGHEAVFSHWQRFKDWYSRYAGDFSLRRHAEQAAREWDRNQHLSILKWSWERQKPAIEALLKLNHLPPPASDPDFPDSGIATWRILEPRLSEPLRGFLYPEPLVLLDELSADDTPHQRREEIGLRLNQLGDPRRGIGLDANGLPDIVWIDILPGEVTLETESKDHFQVPRFRLARYPITWTQYGTFLDADDGYCNSAWWEGRPREDQPGQRLWSFANYPAINVSWYDALAYCRWLSVKLSLDIRLPTEWEWQWAAVGDTQQDYPWPGDWNLARANSGDAGIRRTVAVGLYPLGRSLFGVDDMAGNICEWCLNTHNQPSNVSLDINVDRVLRGGSWYNNPFNARSVSRDFDIPVLRFSFIGFRVLCSSPIDE</sequence>
<dbReference type="Pfam" id="PF13271">
    <property type="entry name" value="DUF4062"/>
    <property type="match status" value="1"/>
</dbReference>
<evidence type="ECO:0000313" key="4">
    <source>
        <dbReference type="EMBL" id="AKH38404.1"/>
    </source>
</evidence>
<dbReference type="Pfam" id="PF03781">
    <property type="entry name" value="FGE-sulfatase"/>
    <property type="match status" value="1"/>
</dbReference>
<dbReference type="InterPro" id="IPR042095">
    <property type="entry name" value="SUMF_sf"/>
</dbReference>
<dbReference type="AlphaFoldDB" id="A0A0F7KHV7"/>
<dbReference type="PATRIC" id="fig|44574.3.peg.2985"/>
<evidence type="ECO:0000313" key="6">
    <source>
        <dbReference type="Proteomes" id="UP000034156"/>
    </source>
</evidence>
<dbReference type="Pfam" id="PF20703">
    <property type="entry name" value="nSTAND1"/>
    <property type="match status" value="1"/>
</dbReference>
<dbReference type="EMBL" id="VNHT01000032">
    <property type="protein sequence ID" value="TYP86335.1"/>
    <property type="molecule type" value="Genomic_DNA"/>
</dbReference>
<dbReference type="InterPro" id="IPR025139">
    <property type="entry name" value="DUF4062"/>
</dbReference>
<dbReference type="OrthoDB" id="8550292at2"/>
<evidence type="ECO:0000259" key="1">
    <source>
        <dbReference type="Pfam" id="PF03781"/>
    </source>
</evidence>
<dbReference type="KEGG" id="nco:AAW31_12305"/>
<feature type="domain" description="Novel STAND NTPase 1" evidence="3">
    <location>
        <begin position="129"/>
        <end position="539"/>
    </location>
</feature>
<dbReference type="Gene3D" id="3.40.50.300">
    <property type="entry name" value="P-loop containing nucleotide triphosphate hydrolases"/>
    <property type="match status" value="1"/>
</dbReference>
<dbReference type="InterPro" id="IPR016187">
    <property type="entry name" value="CTDL_fold"/>
</dbReference>
<dbReference type="GO" id="GO:0120147">
    <property type="term" value="F:formylglycine-generating oxidase activity"/>
    <property type="evidence" value="ECO:0007669"/>
    <property type="project" value="TreeGrafter"/>
</dbReference>
<dbReference type="EMBL" id="CP011451">
    <property type="protein sequence ID" value="AKH38404.1"/>
    <property type="molecule type" value="Genomic_DNA"/>
</dbReference>
<reference evidence="4 6" key="2">
    <citation type="journal article" date="2016" name="Genome Announc.">
        <title>Genome Sequence of Nitrosomonas communis Strain Nm2, a Mesophilic Ammonia-Oxidizing Bacterium Isolated from Mediterranean Soil.</title>
        <authorList>
            <person name="Kozlowski J.A."/>
            <person name="Kits K.D."/>
            <person name="Stein L.Y."/>
        </authorList>
    </citation>
    <scope>NUCLEOTIDE SEQUENCE [LARGE SCALE GENOMIC DNA]</scope>
    <source>
        <strain evidence="4 6">Nm2</strain>
    </source>
</reference>
<reference evidence="6" key="1">
    <citation type="submission" date="2015-05" db="EMBL/GenBank/DDBJ databases">
        <title>Draft genome of Nitrosomonas communis strain Nm2.</title>
        <authorList>
            <person name="Kozlowski J.A."/>
            <person name="Kits K.D."/>
            <person name="Stein L.Y."/>
        </authorList>
    </citation>
    <scope>NUCLEOTIDE SEQUENCE [LARGE SCALE GENOMIC DNA]</scope>
    <source>
        <strain evidence="6">Nm2</strain>
    </source>
</reference>
<dbReference type="InterPro" id="IPR049052">
    <property type="entry name" value="nSTAND1"/>
</dbReference>
<gene>
    <name evidence="4" type="ORF">AAW31_12305</name>
    <name evidence="5" type="ORF">BCL69_103213</name>
</gene>
<dbReference type="SUPFAM" id="SSF56436">
    <property type="entry name" value="C-type lectin-like"/>
    <property type="match status" value="1"/>
</dbReference>
<dbReference type="InterPro" id="IPR005532">
    <property type="entry name" value="SUMF_dom"/>
</dbReference>
<dbReference type="InterPro" id="IPR051043">
    <property type="entry name" value="Sulfatase_Mod_Factor_Kinase"/>
</dbReference>
<dbReference type="Gene3D" id="3.90.1580.10">
    <property type="entry name" value="paralog of FGE (formylglycine-generating enzyme)"/>
    <property type="match status" value="1"/>
</dbReference>
<evidence type="ECO:0000313" key="5">
    <source>
        <dbReference type="EMBL" id="TYP86335.1"/>
    </source>
</evidence>
<dbReference type="Proteomes" id="UP000324176">
    <property type="component" value="Unassembled WGS sequence"/>
</dbReference>
<dbReference type="InterPro" id="IPR027417">
    <property type="entry name" value="P-loop_NTPase"/>
</dbReference>
<dbReference type="PANTHER" id="PTHR23150:SF19">
    <property type="entry name" value="FORMYLGLYCINE-GENERATING ENZYME"/>
    <property type="match status" value="1"/>
</dbReference>
<evidence type="ECO:0000313" key="7">
    <source>
        <dbReference type="Proteomes" id="UP000324176"/>
    </source>
</evidence>
<proteinExistence type="predicted"/>
<keyword evidence="6" id="KW-1185">Reference proteome</keyword>
<accession>A0A0F7KHV7</accession>
<evidence type="ECO:0000259" key="3">
    <source>
        <dbReference type="Pfam" id="PF20703"/>
    </source>
</evidence>
<protein>
    <submittedName>
        <fullName evidence="5">Formylglycine-generating enzyme required for sulfatase activity</fullName>
    </submittedName>
</protein>
<reference evidence="5 7" key="3">
    <citation type="submission" date="2019-07" db="EMBL/GenBank/DDBJ databases">
        <title>Active sludge and wastewater microbial communities from Klosterneuburg, Austria.</title>
        <authorList>
            <person name="Wagner M."/>
        </authorList>
    </citation>
    <scope>NUCLEOTIDE SEQUENCE [LARGE SCALE GENOMIC DNA]</scope>
    <source>
        <strain evidence="5 7">Nm2</strain>
    </source>
</reference>
<evidence type="ECO:0000259" key="2">
    <source>
        <dbReference type="Pfam" id="PF13271"/>
    </source>
</evidence>